<dbReference type="SUPFAM" id="SSF53335">
    <property type="entry name" value="S-adenosyl-L-methionine-dependent methyltransferases"/>
    <property type="match status" value="1"/>
</dbReference>
<protein>
    <submittedName>
        <fullName evidence="4">Methyltransferase type 11</fullName>
    </submittedName>
</protein>
<proteinExistence type="predicted"/>
<dbReference type="RefSeq" id="WP_055746642.1">
    <property type="nucleotide sequence ID" value="NZ_LJJB01000013.1"/>
</dbReference>
<comment type="caution">
    <text evidence="4">The sequence shown here is derived from an EMBL/GenBank/DDBJ whole genome shotgun (WGS) entry which is preliminary data.</text>
</comment>
<feature type="domain" description="Methyltransferase" evidence="3">
    <location>
        <begin position="38"/>
        <end position="125"/>
    </location>
</feature>
<evidence type="ECO:0000256" key="1">
    <source>
        <dbReference type="ARBA" id="ARBA00022603"/>
    </source>
</evidence>
<evidence type="ECO:0000256" key="2">
    <source>
        <dbReference type="ARBA" id="ARBA00022679"/>
    </source>
</evidence>
<dbReference type="PANTHER" id="PTHR43861:SF1">
    <property type="entry name" value="TRANS-ACONITATE 2-METHYLTRANSFERASE"/>
    <property type="match status" value="1"/>
</dbReference>
<dbReference type="InterPro" id="IPR029063">
    <property type="entry name" value="SAM-dependent_MTases_sf"/>
</dbReference>
<evidence type="ECO:0000313" key="4">
    <source>
        <dbReference type="EMBL" id="KQL44057.1"/>
    </source>
</evidence>
<reference evidence="4 5" key="1">
    <citation type="submission" date="2015-09" db="EMBL/GenBank/DDBJ databases">
        <title>Genome sequencing project for genomic taxonomy and phylogenomics of Bacillus-like bacteria.</title>
        <authorList>
            <person name="Liu B."/>
            <person name="Wang J."/>
            <person name="Zhu Y."/>
            <person name="Liu G."/>
            <person name="Chen Q."/>
            <person name="Chen Z."/>
            <person name="Lan J."/>
            <person name="Che J."/>
            <person name="Ge C."/>
            <person name="Shi H."/>
            <person name="Pan Z."/>
            <person name="Liu X."/>
        </authorList>
    </citation>
    <scope>NUCLEOTIDE SEQUENCE [LARGE SCALE GENOMIC DNA]</scope>
    <source>
        <strain evidence="4 5">DSM 8552</strain>
    </source>
</reference>
<gene>
    <name evidence="4" type="ORF">AN963_21740</name>
</gene>
<dbReference type="GO" id="GO:0008168">
    <property type="term" value="F:methyltransferase activity"/>
    <property type="evidence" value="ECO:0007669"/>
    <property type="project" value="UniProtKB-KW"/>
</dbReference>
<dbReference type="GO" id="GO:0032259">
    <property type="term" value="P:methylation"/>
    <property type="evidence" value="ECO:0007669"/>
    <property type="project" value="UniProtKB-KW"/>
</dbReference>
<dbReference type="CDD" id="cd02440">
    <property type="entry name" value="AdoMet_MTases"/>
    <property type="match status" value="1"/>
</dbReference>
<dbReference type="Gene3D" id="3.40.50.150">
    <property type="entry name" value="Vaccinia Virus protein VP39"/>
    <property type="match status" value="1"/>
</dbReference>
<keyword evidence="2" id="KW-0808">Transferase</keyword>
<name>A0ABR5N0N0_BRECH</name>
<keyword evidence="5" id="KW-1185">Reference proteome</keyword>
<accession>A0ABR5N0N0</accession>
<organism evidence="4 5">
    <name type="scientific">Brevibacillus choshinensis</name>
    <dbReference type="NCBI Taxonomy" id="54911"/>
    <lineage>
        <taxon>Bacteria</taxon>
        <taxon>Bacillati</taxon>
        <taxon>Bacillota</taxon>
        <taxon>Bacilli</taxon>
        <taxon>Bacillales</taxon>
        <taxon>Paenibacillaceae</taxon>
        <taxon>Brevibacillus</taxon>
    </lineage>
</organism>
<dbReference type="PANTHER" id="PTHR43861">
    <property type="entry name" value="TRANS-ACONITATE 2-METHYLTRANSFERASE-RELATED"/>
    <property type="match status" value="1"/>
</dbReference>
<dbReference type="EMBL" id="LJJB01000013">
    <property type="protein sequence ID" value="KQL44057.1"/>
    <property type="molecule type" value="Genomic_DNA"/>
</dbReference>
<sequence>MSQTKQWDASHYDEKMNFVSHYGRGLIDWLQPVSGERILDLGCGTGDLTAKLAENGAHVMGFDFSPDMIEAARSKYPHLSFAIADAHTFRSDEQFDAIFSNAALHWMQRPEKVAESVWLALAPGGRFVAEFGGKGNCEQVVAALRVALGRIGISADERNPWYFPSIGEYASLLERQGFRVVLSSHIDRPTLMPDGDDGLRHWLNSFCSPFFSGLSEREIDEICAAVSEIARPTLFRDGQWFVDYKRIRVIAQKEEPATNAGRHI</sequence>
<dbReference type="Pfam" id="PF13649">
    <property type="entry name" value="Methyltransf_25"/>
    <property type="match status" value="1"/>
</dbReference>
<evidence type="ECO:0000313" key="5">
    <source>
        <dbReference type="Proteomes" id="UP000051063"/>
    </source>
</evidence>
<dbReference type="InterPro" id="IPR041698">
    <property type="entry name" value="Methyltransf_25"/>
</dbReference>
<evidence type="ECO:0000259" key="3">
    <source>
        <dbReference type="Pfam" id="PF13649"/>
    </source>
</evidence>
<keyword evidence="1 4" id="KW-0489">Methyltransferase</keyword>
<dbReference type="Proteomes" id="UP000051063">
    <property type="component" value="Unassembled WGS sequence"/>
</dbReference>